<dbReference type="Proteomes" id="UP000191931">
    <property type="component" value="Unassembled WGS sequence"/>
</dbReference>
<evidence type="ECO:0000313" key="10">
    <source>
        <dbReference type="Proteomes" id="UP000191931"/>
    </source>
</evidence>
<dbReference type="GO" id="GO:0016787">
    <property type="term" value="F:hydrolase activity"/>
    <property type="evidence" value="ECO:0007669"/>
    <property type="project" value="UniProtKB-KW"/>
</dbReference>
<evidence type="ECO:0000256" key="3">
    <source>
        <dbReference type="ARBA" id="ARBA00022722"/>
    </source>
</evidence>
<evidence type="ECO:0000256" key="6">
    <source>
        <dbReference type="ARBA" id="ARBA00022842"/>
    </source>
</evidence>
<dbReference type="AlphaFoldDB" id="A0A1W1H6F3"/>
<dbReference type="InterPro" id="IPR050556">
    <property type="entry name" value="Type_II_TA_system_RNase"/>
</dbReference>
<accession>A0A1W1H6F3</accession>
<sequence>MSYLLDTNHCICLLNGWDKPEPKQTKKEARIIEIFQSVRDEGVYLSEVSLGELYFGAMLSHQKEKSLARVNGFKRAIPALTLTDQIWLLFGEIKAELQKQGTKIPDFDLLIAVTAKHHSLKIATADKHLLKLLPDSFERENWLL</sequence>
<proteinExistence type="inferred from homology"/>
<dbReference type="SUPFAM" id="SSF88723">
    <property type="entry name" value="PIN domain-like"/>
    <property type="match status" value="1"/>
</dbReference>
<dbReference type="PANTHER" id="PTHR33653">
    <property type="entry name" value="RIBONUCLEASE VAPC2"/>
    <property type="match status" value="1"/>
</dbReference>
<organism evidence="9 10">
    <name type="scientific">Desulfamplus magnetovallimortis</name>
    <dbReference type="NCBI Taxonomy" id="1246637"/>
    <lineage>
        <taxon>Bacteria</taxon>
        <taxon>Pseudomonadati</taxon>
        <taxon>Thermodesulfobacteriota</taxon>
        <taxon>Desulfobacteria</taxon>
        <taxon>Desulfobacterales</taxon>
        <taxon>Desulfobacteraceae</taxon>
        <taxon>Desulfamplus</taxon>
    </lineage>
</organism>
<evidence type="ECO:0000259" key="8">
    <source>
        <dbReference type="Pfam" id="PF01850"/>
    </source>
</evidence>
<dbReference type="Gene3D" id="3.40.50.1010">
    <property type="entry name" value="5'-nuclease"/>
    <property type="match status" value="1"/>
</dbReference>
<dbReference type="CDD" id="cd09881">
    <property type="entry name" value="PIN_VapC4-5_FitB-like"/>
    <property type="match status" value="1"/>
</dbReference>
<evidence type="ECO:0000256" key="4">
    <source>
        <dbReference type="ARBA" id="ARBA00022723"/>
    </source>
</evidence>
<keyword evidence="10" id="KW-1185">Reference proteome</keyword>
<evidence type="ECO:0000256" key="2">
    <source>
        <dbReference type="ARBA" id="ARBA00022649"/>
    </source>
</evidence>
<dbReference type="GO" id="GO:0046872">
    <property type="term" value="F:metal ion binding"/>
    <property type="evidence" value="ECO:0007669"/>
    <property type="project" value="UniProtKB-KW"/>
</dbReference>
<dbReference type="GO" id="GO:0004518">
    <property type="term" value="F:nuclease activity"/>
    <property type="evidence" value="ECO:0007669"/>
    <property type="project" value="UniProtKB-KW"/>
</dbReference>
<dbReference type="OrthoDB" id="5458135at2"/>
<evidence type="ECO:0000256" key="1">
    <source>
        <dbReference type="ARBA" id="ARBA00001946"/>
    </source>
</evidence>
<feature type="domain" description="PIN" evidence="8">
    <location>
        <begin position="3"/>
        <end position="130"/>
    </location>
</feature>
<keyword evidence="3" id="KW-0540">Nuclease</keyword>
<evidence type="ECO:0000256" key="5">
    <source>
        <dbReference type="ARBA" id="ARBA00022801"/>
    </source>
</evidence>
<dbReference type="RefSeq" id="WP_080804421.1">
    <property type="nucleotide sequence ID" value="NZ_LT828547.1"/>
</dbReference>
<dbReference type="EMBL" id="FWEV01000028">
    <property type="protein sequence ID" value="SLM28037.1"/>
    <property type="molecule type" value="Genomic_DNA"/>
</dbReference>
<gene>
    <name evidence="9" type="ORF">MTBBW1_1230008</name>
</gene>
<keyword evidence="5" id="KW-0378">Hydrolase</keyword>
<dbReference type="STRING" id="1246637.MTBBW1_1230008"/>
<dbReference type="PANTHER" id="PTHR33653:SF1">
    <property type="entry name" value="RIBONUCLEASE VAPC2"/>
    <property type="match status" value="1"/>
</dbReference>
<name>A0A1W1H6F3_9BACT</name>
<evidence type="ECO:0000313" key="9">
    <source>
        <dbReference type="EMBL" id="SLM28037.1"/>
    </source>
</evidence>
<protein>
    <submittedName>
        <fullName evidence="9">PilT-like protein</fullName>
    </submittedName>
</protein>
<keyword evidence="6" id="KW-0460">Magnesium</keyword>
<keyword evidence="4" id="KW-0479">Metal-binding</keyword>
<evidence type="ECO:0000256" key="7">
    <source>
        <dbReference type="ARBA" id="ARBA00038093"/>
    </source>
</evidence>
<dbReference type="Pfam" id="PF01850">
    <property type="entry name" value="PIN"/>
    <property type="match status" value="1"/>
</dbReference>
<keyword evidence="2" id="KW-1277">Toxin-antitoxin system</keyword>
<dbReference type="InterPro" id="IPR029060">
    <property type="entry name" value="PIN-like_dom_sf"/>
</dbReference>
<reference evidence="9 10" key="1">
    <citation type="submission" date="2017-03" db="EMBL/GenBank/DDBJ databases">
        <authorList>
            <person name="Afonso C.L."/>
            <person name="Miller P.J."/>
            <person name="Scott M.A."/>
            <person name="Spackman E."/>
            <person name="Goraichik I."/>
            <person name="Dimitrov K.M."/>
            <person name="Suarez D.L."/>
            <person name="Swayne D.E."/>
        </authorList>
    </citation>
    <scope>NUCLEOTIDE SEQUENCE [LARGE SCALE GENOMIC DNA]</scope>
    <source>
        <strain evidence="9">PRJEB14757</strain>
    </source>
</reference>
<dbReference type="InterPro" id="IPR002716">
    <property type="entry name" value="PIN_dom"/>
</dbReference>
<comment type="similarity">
    <text evidence="7">Belongs to the PINc/VapC protein family.</text>
</comment>
<comment type="cofactor">
    <cofactor evidence="1">
        <name>Mg(2+)</name>
        <dbReference type="ChEBI" id="CHEBI:18420"/>
    </cofactor>
</comment>